<reference evidence="2 3" key="1">
    <citation type="submission" date="2017-11" db="EMBL/GenBank/DDBJ databases">
        <title>Taxonomic description and genome sequences of Spirosoma HA7 sp. nov., isolated from pollen microhabitat of Corylus avellana.</title>
        <authorList>
            <person name="Ambika Manirajan B."/>
            <person name="Suarez C."/>
            <person name="Ratering S."/>
            <person name="Geissler-Plaum R."/>
            <person name="Cardinale M."/>
            <person name="Sylvia S."/>
        </authorList>
    </citation>
    <scope>NUCLEOTIDE SEQUENCE [LARGE SCALE GENOMIC DNA]</scope>
    <source>
        <strain evidence="2 3">HA7</strain>
    </source>
</reference>
<dbReference type="SUPFAM" id="SSF55785">
    <property type="entry name" value="PYP-like sensor domain (PAS domain)"/>
    <property type="match status" value="1"/>
</dbReference>
<evidence type="ECO:0000256" key="1">
    <source>
        <dbReference type="SAM" id="Phobius"/>
    </source>
</evidence>
<protein>
    <submittedName>
        <fullName evidence="2">Uncharacterized protein</fullName>
    </submittedName>
</protein>
<organism evidence="2 3">
    <name type="scientific">Spirosoma pollinicola</name>
    <dbReference type="NCBI Taxonomy" id="2057025"/>
    <lineage>
        <taxon>Bacteria</taxon>
        <taxon>Pseudomonadati</taxon>
        <taxon>Bacteroidota</taxon>
        <taxon>Cytophagia</taxon>
        <taxon>Cytophagales</taxon>
        <taxon>Cytophagaceae</taxon>
        <taxon>Spirosoma</taxon>
    </lineage>
</organism>
<dbReference type="InterPro" id="IPR035965">
    <property type="entry name" value="PAS-like_dom_sf"/>
</dbReference>
<keyword evidence="1" id="KW-0472">Membrane</keyword>
<evidence type="ECO:0000313" key="3">
    <source>
        <dbReference type="Proteomes" id="UP000232883"/>
    </source>
</evidence>
<feature type="transmembrane region" description="Helical" evidence="1">
    <location>
        <begin position="102"/>
        <end position="124"/>
    </location>
</feature>
<keyword evidence="3" id="KW-1185">Reference proteome</keyword>
<evidence type="ECO:0000313" key="2">
    <source>
        <dbReference type="EMBL" id="AUD04665.1"/>
    </source>
</evidence>
<dbReference type="EMBL" id="CP025096">
    <property type="protein sequence ID" value="AUD04665.1"/>
    <property type="molecule type" value="Genomic_DNA"/>
</dbReference>
<dbReference type="Gene3D" id="3.30.450.20">
    <property type="entry name" value="PAS domain"/>
    <property type="match status" value="1"/>
</dbReference>
<keyword evidence="1" id="KW-0812">Transmembrane</keyword>
<gene>
    <name evidence="2" type="ORF">CWM47_24130</name>
</gene>
<dbReference type="AlphaFoldDB" id="A0A2K8Z471"/>
<proteinExistence type="predicted"/>
<name>A0A2K8Z471_9BACT</name>
<sequence length="129" mass="14503">MMDFLSQPPYLMKQIVMASPNGVLILQPVFKIDVGKLDLVLTDVNAIACQELSCPRKQVLGQPFHRYFPLLATQKTIERYWQVISTGKPIQFLLNELDPLSLVATAVSVSVSVIPLFPTLLVMYQLNRS</sequence>
<dbReference type="Proteomes" id="UP000232883">
    <property type="component" value="Chromosome"/>
</dbReference>
<dbReference type="KEGG" id="spir:CWM47_24130"/>
<dbReference type="RefSeq" id="WP_100990730.1">
    <property type="nucleotide sequence ID" value="NZ_CP025096.1"/>
</dbReference>
<accession>A0A2K8Z471</accession>
<keyword evidence="1" id="KW-1133">Transmembrane helix</keyword>